<comment type="similarity">
    <text evidence="2">Belongs to the fimbrial protein family.</text>
</comment>
<dbReference type="PANTHER" id="PTHR33420:SF3">
    <property type="entry name" value="FIMBRIAL SUBUNIT ELFA"/>
    <property type="match status" value="1"/>
</dbReference>
<dbReference type="InterPro" id="IPR008966">
    <property type="entry name" value="Adhesion_dom_sf"/>
</dbReference>
<proteinExistence type="inferred from homology"/>
<dbReference type="InterPro" id="IPR000259">
    <property type="entry name" value="Adhesion_dom_fimbrial"/>
</dbReference>
<sequence length="199" mass="20587">MTMKKVLLTAVATAIIGASSAFAATENAGGGQVNFYGKVTDVSCTVSVDGQGSDAKVYLAPVSVKEVQEAGANTYLKAKPFVIDVTQCQGVNDNTALNVNWTGGNVLNGASGINAGYLANTITGAADGAENIQLVLATDASSKLENKIDPNSAKQPKATTTEITDGSRFTYFVGYATSTPKDVTSGIVESYATYEITYE</sequence>
<feature type="signal peptide" evidence="5">
    <location>
        <begin position="1"/>
        <end position="23"/>
    </location>
</feature>
<reference evidence="7" key="1">
    <citation type="submission" date="2009-12" db="EMBL/GenBank/DDBJ databases">
        <authorList>
            <person name="Weinstock G."/>
            <person name="Sodergren E."/>
            <person name="Clifton S."/>
            <person name="Fulton L."/>
            <person name="Fulton B."/>
            <person name="Courtney L."/>
            <person name="Fronick C."/>
            <person name="Harrison M."/>
            <person name="Strong C."/>
            <person name="Farmer C."/>
            <person name="Delahaunty K."/>
            <person name="Markovic C."/>
            <person name="Hall O."/>
            <person name="Minx P."/>
            <person name="Tomlinson C."/>
            <person name="Mitreva M."/>
            <person name="Nelson J."/>
            <person name="Hou S."/>
            <person name="Wollam A."/>
            <person name="Pepin K.H."/>
            <person name="Johnson M."/>
            <person name="Bhonagiri V."/>
            <person name="Nash W.E."/>
            <person name="Warren W."/>
            <person name="Chinwalla A."/>
            <person name="Mardis E.R."/>
            <person name="Wilson R.K."/>
        </authorList>
    </citation>
    <scope>NUCLEOTIDE SEQUENCE [LARGE SCALE GENOMIC DNA]</scope>
    <source>
        <strain evidence="7">DSM 4541</strain>
    </source>
</reference>
<evidence type="ECO:0000256" key="4">
    <source>
        <dbReference type="ARBA" id="ARBA00023263"/>
    </source>
</evidence>
<feature type="chain" id="PRO_5003025776" evidence="5">
    <location>
        <begin position="24"/>
        <end position="199"/>
    </location>
</feature>
<evidence type="ECO:0000256" key="5">
    <source>
        <dbReference type="SAM" id="SignalP"/>
    </source>
</evidence>
<dbReference type="GO" id="GO:0009289">
    <property type="term" value="C:pilus"/>
    <property type="evidence" value="ECO:0007669"/>
    <property type="project" value="UniProtKB-SubCell"/>
</dbReference>
<name>D1P3J2_9GAMM</name>
<organism evidence="7 8">
    <name type="scientific">Providencia rustigianii DSM 4541</name>
    <dbReference type="NCBI Taxonomy" id="500637"/>
    <lineage>
        <taxon>Bacteria</taxon>
        <taxon>Pseudomonadati</taxon>
        <taxon>Pseudomonadota</taxon>
        <taxon>Gammaproteobacteria</taxon>
        <taxon>Enterobacterales</taxon>
        <taxon>Morganellaceae</taxon>
        <taxon>Providencia</taxon>
    </lineage>
</organism>
<keyword evidence="3 5" id="KW-0732">Signal</keyword>
<protein>
    <submittedName>
        <fullName evidence="7">Fimbrial protein</fullName>
    </submittedName>
</protein>
<evidence type="ECO:0000256" key="2">
    <source>
        <dbReference type="ARBA" id="ARBA00006671"/>
    </source>
</evidence>
<evidence type="ECO:0000259" key="6">
    <source>
        <dbReference type="Pfam" id="PF00419"/>
    </source>
</evidence>
<evidence type="ECO:0000313" key="8">
    <source>
        <dbReference type="Proteomes" id="UP000005512"/>
    </source>
</evidence>
<evidence type="ECO:0000313" key="7">
    <source>
        <dbReference type="EMBL" id="EFB72108.1"/>
    </source>
</evidence>
<dbReference type="SUPFAM" id="SSF49401">
    <property type="entry name" value="Bacterial adhesins"/>
    <property type="match status" value="1"/>
</dbReference>
<evidence type="ECO:0000256" key="1">
    <source>
        <dbReference type="ARBA" id="ARBA00004561"/>
    </source>
</evidence>
<dbReference type="GO" id="GO:0043709">
    <property type="term" value="P:cell adhesion involved in single-species biofilm formation"/>
    <property type="evidence" value="ECO:0007669"/>
    <property type="project" value="TreeGrafter"/>
</dbReference>
<feature type="domain" description="Fimbrial-type adhesion" evidence="6">
    <location>
        <begin position="34"/>
        <end position="198"/>
    </location>
</feature>
<keyword evidence="4" id="KW-0281">Fimbrium</keyword>
<dbReference type="PANTHER" id="PTHR33420">
    <property type="entry name" value="FIMBRIAL SUBUNIT ELFA-RELATED"/>
    <property type="match status" value="1"/>
</dbReference>
<dbReference type="AlphaFoldDB" id="D1P3J2"/>
<comment type="caution">
    <text evidence="7">The sequence shown here is derived from an EMBL/GenBank/DDBJ whole genome shotgun (WGS) entry which is preliminary data.</text>
</comment>
<dbReference type="eggNOG" id="COG3539">
    <property type="taxonomic scope" value="Bacteria"/>
</dbReference>
<comment type="subcellular location">
    <subcellularLocation>
        <location evidence="1">Fimbrium</location>
    </subcellularLocation>
</comment>
<dbReference type="Gene3D" id="2.60.40.1090">
    <property type="entry name" value="Fimbrial-type adhesion domain"/>
    <property type="match status" value="1"/>
</dbReference>
<dbReference type="InterPro" id="IPR036937">
    <property type="entry name" value="Adhesion_dom_fimbrial_sf"/>
</dbReference>
<keyword evidence="8" id="KW-1185">Reference proteome</keyword>
<evidence type="ECO:0000256" key="3">
    <source>
        <dbReference type="ARBA" id="ARBA00022729"/>
    </source>
</evidence>
<gene>
    <name evidence="7" type="ORF">PROVRUST_06863</name>
</gene>
<dbReference type="InterPro" id="IPR050263">
    <property type="entry name" value="Bact_Fimbrial_Adh_Pro"/>
</dbReference>
<dbReference type="EMBL" id="ABXV02000027">
    <property type="protein sequence ID" value="EFB72108.1"/>
    <property type="molecule type" value="Genomic_DNA"/>
</dbReference>
<dbReference type="Proteomes" id="UP000005512">
    <property type="component" value="Unassembled WGS sequence"/>
</dbReference>
<dbReference type="HOGENOM" id="CLU_117197_0_0_6"/>
<accession>D1P3J2</accession>
<dbReference type="STRING" id="500637.PROVRUST_06863"/>
<dbReference type="Pfam" id="PF00419">
    <property type="entry name" value="Fimbrial"/>
    <property type="match status" value="1"/>
</dbReference>